<evidence type="ECO:0000313" key="2">
    <source>
        <dbReference type="EMBL" id="KZP15431.1"/>
    </source>
</evidence>
<organism evidence="2 3">
    <name type="scientific">Athelia psychrophila</name>
    <dbReference type="NCBI Taxonomy" id="1759441"/>
    <lineage>
        <taxon>Eukaryota</taxon>
        <taxon>Fungi</taxon>
        <taxon>Dikarya</taxon>
        <taxon>Basidiomycota</taxon>
        <taxon>Agaricomycotina</taxon>
        <taxon>Agaricomycetes</taxon>
        <taxon>Agaricomycetidae</taxon>
        <taxon>Atheliales</taxon>
        <taxon>Atheliaceae</taxon>
        <taxon>Athelia</taxon>
    </lineage>
</organism>
<sequence length="72" mass="8322">MPVTYVSYPVYRAQLPPAYNSLWCSGTIVASWIKFGTYQINNTYSWWMPSILQGLPSVADCLIWFVTKSPRR</sequence>
<gene>
    <name evidence="2" type="ORF">FIBSPDRAFT_867181</name>
</gene>
<dbReference type="InterPro" id="IPR036259">
    <property type="entry name" value="MFS_trans_sf"/>
</dbReference>
<keyword evidence="1" id="KW-0812">Transmembrane</keyword>
<name>A0A166E627_9AGAM</name>
<evidence type="ECO:0000313" key="3">
    <source>
        <dbReference type="Proteomes" id="UP000076532"/>
    </source>
</evidence>
<dbReference type="EMBL" id="KV417604">
    <property type="protein sequence ID" value="KZP15431.1"/>
    <property type="molecule type" value="Genomic_DNA"/>
</dbReference>
<keyword evidence="1" id="KW-0472">Membrane</keyword>
<proteinExistence type="predicted"/>
<evidence type="ECO:0000256" key="1">
    <source>
        <dbReference type="SAM" id="Phobius"/>
    </source>
</evidence>
<feature type="transmembrane region" description="Helical" evidence="1">
    <location>
        <begin position="46"/>
        <end position="66"/>
    </location>
</feature>
<protein>
    <submittedName>
        <fullName evidence="2">Uncharacterized protein</fullName>
    </submittedName>
</protein>
<keyword evidence="3" id="KW-1185">Reference proteome</keyword>
<reference evidence="2 3" key="1">
    <citation type="journal article" date="2016" name="Mol. Biol. Evol.">
        <title>Comparative Genomics of Early-Diverging Mushroom-Forming Fungi Provides Insights into the Origins of Lignocellulose Decay Capabilities.</title>
        <authorList>
            <person name="Nagy L.G."/>
            <person name="Riley R."/>
            <person name="Tritt A."/>
            <person name="Adam C."/>
            <person name="Daum C."/>
            <person name="Floudas D."/>
            <person name="Sun H."/>
            <person name="Yadav J.S."/>
            <person name="Pangilinan J."/>
            <person name="Larsson K.H."/>
            <person name="Matsuura K."/>
            <person name="Barry K."/>
            <person name="Labutti K."/>
            <person name="Kuo R."/>
            <person name="Ohm R.A."/>
            <person name="Bhattacharya S.S."/>
            <person name="Shirouzu T."/>
            <person name="Yoshinaga Y."/>
            <person name="Martin F.M."/>
            <person name="Grigoriev I.V."/>
            <person name="Hibbett D.S."/>
        </authorList>
    </citation>
    <scope>NUCLEOTIDE SEQUENCE [LARGE SCALE GENOMIC DNA]</scope>
    <source>
        <strain evidence="2 3">CBS 109695</strain>
    </source>
</reference>
<dbReference type="OrthoDB" id="6133115at2759"/>
<dbReference type="STRING" id="436010.A0A166E627"/>
<keyword evidence="1" id="KW-1133">Transmembrane helix</keyword>
<dbReference type="Gene3D" id="1.20.1250.20">
    <property type="entry name" value="MFS general substrate transporter like domains"/>
    <property type="match status" value="1"/>
</dbReference>
<dbReference type="Proteomes" id="UP000076532">
    <property type="component" value="Unassembled WGS sequence"/>
</dbReference>
<dbReference type="AlphaFoldDB" id="A0A166E627"/>
<accession>A0A166E627</accession>